<proteinExistence type="predicted"/>
<feature type="chain" id="PRO_5017467203" evidence="2">
    <location>
        <begin position="25"/>
        <end position="267"/>
    </location>
</feature>
<dbReference type="PIRSF" id="PIRSF029958">
    <property type="entry name" value="Necrosis-inducing_protein"/>
    <property type="match status" value="1"/>
</dbReference>
<keyword evidence="4" id="KW-1185">Reference proteome</keyword>
<dbReference type="PANTHER" id="PTHR33657:SF6">
    <property type="entry name" value="SECRETED PROTEIN"/>
    <property type="match status" value="1"/>
</dbReference>
<dbReference type="STRING" id="490622.A0A395NSF6"/>
<evidence type="ECO:0000256" key="2">
    <source>
        <dbReference type="SAM" id="SignalP"/>
    </source>
</evidence>
<evidence type="ECO:0000313" key="3">
    <source>
        <dbReference type="EMBL" id="RFU78908.1"/>
    </source>
</evidence>
<keyword evidence="2" id="KW-0732">Signal</keyword>
<dbReference type="OrthoDB" id="89086at2759"/>
<dbReference type="EMBL" id="PXOA01000190">
    <property type="protein sequence ID" value="RFU78908.1"/>
    <property type="molecule type" value="Genomic_DNA"/>
</dbReference>
<feature type="region of interest" description="Disordered" evidence="1">
    <location>
        <begin position="72"/>
        <end position="91"/>
    </location>
</feature>
<sequence>MSTLMQKFARLMALFVSLLALTAANPMRIYKTESSLDKRDIIRPIPEAQDSLEITLQPLLDFDKDGCYNTAAIDPDGNTNPGKQATGTPEGQCRDKVQLQNSNVYSRKRCNNGYCAVMYEYYFEKDQAALGTYGTGHRHDWENIIVFSKGNDVVRVAPSCHADYKGASNIFPYNDKHPLVVYHKDGAGTHCFRIANDDDVQHPEDAFGVFYRSPLVGWDYWPSASLRQKMLDTWSGGIGPKLDSEFGDSLKRAAGNALPSFDPYSDS</sequence>
<reference evidence="3 4" key="1">
    <citation type="journal article" date="2018" name="PLoS Pathog.">
        <title>Evolution of structural diversity of trichothecenes, a family of toxins produced by plant pathogenic and entomopathogenic fungi.</title>
        <authorList>
            <person name="Proctor R.H."/>
            <person name="McCormick S.P."/>
            <person name="Kim H.S."/>
            <person name="Cardoza R.E."/>
            <person name="Stanley A.M."/>
            <person name="Lindo L."/>
            <person name="Kelly A."/>
            <person name="Brown D.W."/>
            <person name="Lee T."/>
            <person name="Vaughan M.M."/>
            <person name="Alexander N.J."/>
            <person name="Busman M."/>
            <person name="Gutierrez S."/>
        </authorList>
    </citation>
    <scope>NUCLEOTIDE SEQUENCE [LARGE SCALE GENOMIC DNA]</scope>
    <source>
        <strain evidence="3 4">IBT 40837</strain>
    </source>
</reference>
<dbReference type="InterPro" id="IPR008701">
    <property type="entry name" value="NPP1"/>
</dbReference>
<protein>
    <submittedName>
        <fullName evidence="3">Uncharacterized protein</fullName>
    </submittedName>
</protein>
<gene>
    <name evidence="3" type="ORF">TARUN_3304</name>
</gene>
<name>A0A395NSF6_TRIAR</name>
<dbReference type="Pfam" id="PF05630">
    <property type="entry name" value="NPP1"/>
    <property type="match status" value="1"/>
</dbReference>
<feature type="signal peptide" evidence="2">
    <location>
        <begin position="1"/>
        <end position="24"/>
    </location>
</feature>
<evidence type="ECO:0000313" key="4">
    <source>
        <dbReference type="Proteomes" id="UP000266272"/>
    </source>
</evidence>
<feature type="compositionally biased region" description="Polar residues" evidence="1">
    <location>
        <begin position="77"/>
        <end position="89"/>
    </location>
</feature>
<organism evidence="3 4">
    <name type="scientific">Trichoderma arundinaceum</name>
    <dbReference type="NCBI Taxonomy" id="490622"/>
    <lineage>
        <taxon>Eukaryota</taxon>
        <taxon>Fungi</taxon>
        <taxon>Dikarya</taxon>
        <taxon>Ascomycota</taxon>
        <taxon>Pezizomycotina</taxon>
        <taxon>Sordariomycetes</taxon>
        <taxon>Hypocreomycetidae</taxon>
        <taxon>Hypocreales</taxon>
        <taxon>Hypocreaceae</taxon>
        <taxon>Trichoderma</taxon>
    </lineage>
</organism>
<dbReference type="AlphaFoldDB" id="A0A395NSF6"/>
<evidence type="ECO:0000256" key="1">
    <source>
        <dbReference type="SAM" id="MobiDB-lite"/>
    </source>
</evidence>
<accession>A0A395NSF6</accession>
<dbReference type="PANTHER" id="PTHR33657">
    <property type="entry name" value="DOMAIN PROTEIN, PUTATIVE (AFU_ORTHOLOGUE AFUA_5G00600)-RELATED"/>
    <property type="match status" value="1"/>
</dbReference>
<comment type="caution">
    <text evidence="3">The sequence shown here is derived from an EMBL/GenBank/DDBJ whole genome shotgun (WGS) entry which is preliminary data.</text>
</comment>
<dbReference type="Proteomes" id="UP000266272">
    <property type="component" value="Unassembled WGS sequence"/>
</dbReference>